<dbReference type="EMBL" id="JBFSHR010000003">
    <property type="protein sequence ID" value="MEX6428473.1"/>
    <property type="molecule type" value="Genomic_DNA"/>
</dbReference>
<comment type="caution">
    <text evidence="1">The sequence shown here is derived from an EMBL/GenBank/DDBJ whole genome shotgun (WGS) entry which is preliminary data.</text>
</comment>
<accession>A0ABV3Y1Q4</accession>
<proteinExistence type="predicted"/>
<organism evidence="1 2">
    <name type="scientific">Ferrimicrobium acidiphilum</name>
    <dbReference type="NCBI Taxonomy" id="121039"/>
    <lineage>
        <taxon>Bacteria</taxon>
        <taxon>Bacillati</taxon>
        <taxon>Actinomycetota</taxon>
        <taxon>Acidimicrobiia</taxon>
        <taxon>Acidimicrobiales</taxon>
        <taxon>Acidimicrobiaceae</taxon>
        <taxon>Ferrimicrobium</taxon>
    </lineage>
</organism>
<reference evidence="1 2" key="1">
    <citation type="submission" date="2024-07" db="EMBL/GenBank/DDBJ databases">
        <title>Draft Genome Sequence of Ferrimicrobium acidiphilum Strain YE2023, Isolated from a Pulp of Bioleach Reactor.</title>
        <authorList>
            <person name="Elkina Y.A."/>
            <person name="Bulaeva A.G."/>
            <person name="Beletsky A.V."/>
            <person name="Mardanov A.V."/>
        </authorList>
    </citation>
    <scope>NUCLEOTIDE SEQUENCE [LARGE SCALE GENOMIC DNA]</scope>
    <source>
        <strain evidence="1 2">YE2023</strain>
    </source>
</reference>
<dbReference type="Proteomes" id="UP001560267">
    <property type="component" value="Unassembled WGS sequence"/>
</dbReference>
<protein>
    <submittedName>
        <fullName evidence="1">DUF885 domain-containing protein</fullName>
    </submittedName>
</protein>
<name>A0ABV3Y1Q4_9ACTN</name>
<keyword evidence="2" id="KW-1185">Reference proteome</keyword>
<gene>
    <name evidence="1" type="ORF">AB6A68_01270</name>
</gene>
<evidence type="ECO:0000313" key="1">
    <source>
        <dbReference type="EMBL" id="MEX6428473.1"/>
    </source>
</evidence>
<dbReference type="PANTHER" id="PTHR33361:SF2">
    <property type="entry name" value="DUF885 DOMAIN-CONTAINING PROTEIN"/>
    <property type="match status" value="1"/>
</dbReference>
<sequence length="559" mass="62580">MTPSINELAANYLNKLVKLDPILATELGTPDDPAALPDFSPEGQHARAELHRSTLATANVTEASEAEQIGKELMIERLTTQLSLYEAEEWLSEINVIDSPQHQIKQAIDLMPRETDEDWESVTARLTRVRGALEGYKQTLQLGLARGRIAPQRQALQAARLARQTATPGGPSYFDELLTSRRRQRPESVARLEAACHEAATAYLDFANFLELEYLPKTPEVDGVGSDRWRLYCQLFNGATFDPRESYLWGFDELAHIRREMESEADKILPGAGLAATITHLDTDPSRVIHGADAFRLWNQQILQETVAALNGTHFDIPDAIMRIEAMLAPPGGAAAMYYTPPSADLSRPGRTWYPTQGRTEFPLWHELSTVFHEGVPGHHLQIGYTTWLGDRLNAFQRTLGGNSGHIEGWALYAEALMDELGFFEESAYRLGMLASQAFRAARVVIDIGLHNGLAVPRDLLPEAPERWTRESSIPFLQAMAGLDRDFATSEVDRYLGWPAQATSYKLGQRAWLDIRDRLRRQEGPSFDLKRFHHRALELGFVGLDQLARVLVGSPTPPR</sequence>
<dbReference type="InterPro" id="IPR010281">
    <property type="entry name" value="DUF885"/>
</dbReference>
<evidence type="ECO:0000313" key="2">
    <source>
        <dbReference type="Proteomes" id="UP001560267"/>
    </source>
</evidence>
<dbReference type="PANTHER" id="PTHR33361">
    <property type="entry name" value="GLR0591 PROTEIN"/>
    <property type="match status" value="1"/>
</dbReference>
<dbReference type="Pfam" id="PF05960">
    <property type="entry name" value="DUF885"/>
    <property type="match status" value="1"/>
</dbReference>